<dbReference type="InterPro" id="IPR032237">
    <property type="entry name" value="Cas9_PI"/>
</dbReference>
<comment type="caution">
    <text evidence="2">The sequence shown here is derived from an EMBL/GenBank/DDBJ whole genome shotgun (WGS) entry which is preliminary data.</text>
</comment>
<evidence type="ECO:0000313" key="2">
    <source>
        <dbReference type="EMBL" id="KGO31898.1"/>
    </source>
</evidence>
<reference evidence="2 3" key="1">
    <citation type="journal article" date="2014" name="Antonie Van Leeuwenhoek">
        <title>Oenococcus alcoholitolerans sp. nov., a lactic acid bacteria isolated from cachaca and ethanol fermentation processes.</title>
        <authorList>
            <person name="Badotti F."/>
            <person name="Moreira A.P."/>
            <person name="Tonon L.A."/>
            <person name="de Lucena B.T."/>
            <person name="Gomes Fde C."/>
            <person name="Kruger R."/>
            <person name="Thompson C.C."/>
            <person name="de Morais M.A.Jr."/>
            <person name="Rosa C.A."/>
            <person name="Thompson F.L."/>
        </authorList>
    </citation>
    <scope>NUCLEOTIDE SEQUENCE [LARGE SCALE GENOMIC DNA]</scope>
    <source>
        <strain evidence="2 3">UFRJ-M7.2.18</strain>
    </source>
</reference>
<dbReference type="Pfam" id="PF16595">
    <property type="entry name" value="Cas9_PI"/>
    <property type="match status" value="1"/>
</dbReference>
<feature type="domain" description="CRISPR-associated endonuclease Cas9 PAM-interacting" evidence="1">
    <location>
        <begin position="17"/>
        <end position="269"/>
    </location>
</feature>
<sequence length="283" mass="32304">MNYKNVEVTRLNGVHVGKLYNETVYKNPLHDNTKRKLVPYKGNKNTQYYGGFSSTTSAYSALIRVNAKNSHSNVVVKIPLAVANQIDKKITTVYDYISSLNIKGFELVILDSIKLGQLVKESDGSLFFLASSEYKHNAKELWLPINIYKIVGKNLVTKMPDQDNLIKIFDSITSSEVEKRFRFYKNDIVHLRSLRSEFLQLDLSKQQNLLADLIHILGNDAGYRDPIKKYFKSEKAWKTLHTQDHGQGGIKLSDDAEFIFQSPTGLFTKTVSVSDLYEKKARK</sequence>
<evidence type="ECO:0000313" key="3">
    <source>
        <dbReference type="Proteomes" id="UP000030023"/>
    </source>
</evidence>
<proteinExistence type="predicted"/>
<dbReference type="Proteomes" id="UP000030023">
    <property type="component" value="Unassembled WGS sequence"/>
</dbReference>
<evidence type="ECO:0000259" key="1">
    <source>
        <dbReference type="Pfam" id="PF16595"/>
    </source>
</evidence>
<gene>
    <name evidence="2" type="ORF">Q757_04295</name>
</gene>
<name>A0ABR4XQY3_9LACO</name>
<protein>
    <recommendedName>
        <fullName evidence="1">CRISPR-associated endonuclease Cas9 PAM-interacting domain-containing protein</fullName>
    </recommendedName>
</protein>
<organism evidence="2 3">
    <name type="scientific">Oenococcus alcoholitolerans</name>
    <dbReference type="NCBI Taxonomy" id="931074"/>
    <lineage>
        <taxon>Bacteria</taxon>
        <taxon>Bacillati</taxon>
        <taxon>Bacillota</taxon>
        <taxon>Bacilli</taxon>
        <taxon>Lactobacillales</taxon>
        <taxon>Lactobacillaceae</taxon>
        <taxon>Oenococcus</taxon>
    </lineage>
</organism>
<keyword evidence="3" id="KW-1185">Reference proteome</keyword>
<dbReference type="EMBL" id="AXCV01000162">
    <property type="protein sequence ID" value="KGO31898.1"/>
    <property type="molecule type" value="Genomic_DNA"/>
</dbReference>
<accession>A0ABR4XQY3</accession>